<dbReference type="Gene3D" id="1.10.533.10">
    <property type="entry name" value="Death Domain, Fas"/>
    <property type="match status" value="1"/>
</dbReference>
<dbReference type="InterPro" id="IPR000488">
    <property type="entry name" value="Death_dom"/>
</dbReference>
<dbReference type="EMBL" id="GEZM01055582">
    <property type="protein sequence ID" value="JAV73015.1"/>
    <property type="molecule type" value="Transcribed_RNA"/>
</dbReference>
<dbReference type="InParanoid" id="A0A1Y1LM68"/>
<dbReference type="CDD" id="cd01670">
    <property type="entry name" value="Death"/>
    <property type="match status" value="1"/>
</dbReference>
<evidence type="ECO:0000259" key="2">
    <source>
        <dbReference type="PROSITE" id="PS50017"/>
    </source>
</evidence>
<proteinExistence type="predicted"/>
<reference evidence="4 5" key="2">
    <citation type="journal article" date="2018" name="Elife">
        <title>Firefly genomes illuminate parallel origins of bioluminescence in beetles.</title>
        <authorList>
            <person name="Fallon T.R."/>
            <person name="Lower S.E."/>
            <person name="Chang C.H."/>
            <person name="Bessho-Uehara M."/>
            <person name="Martin G.J."/>
            <person name="Bewick A.J."/>
            <person name="Behringer M."/>
            <person name="Debat H.J."/>
            <person name="Wong I."/>
            <person name="Day J.C."/>
            <person name="Suvorov A."/>
            <person name="Silva C.J."/>
            <person name="Stanger-Hall K.F."/>
            <person name="Hall D.W."/>
            <person name="Schmitz R.J."/>
            <person name="Nelson D.R."/>
            <person name="Lewis S.M."/>
            <person name="Shigenobu S."/>
            <person name="Bybee S.M."/>
            <person name="Larracuente A.M."/>
            <person name="Oba Y."/>
            <person name="Weng J.K."/>
        </authorList>
    </citation>
    <scope>NUCLEOTIDE SEQUENCE [LARGE SCALE GENOMIC DNA]</scope>
    <source>
        <strain evidence="4">1611_PpyrPB1</strain>
        <tissue evidence="4">Whole body</tissue>
    </source>
</reference>
<accession>A0A1Y1LM68</accession>
<dbReference type="OrthoDB" id="535509at2759"/>
<keyword evidence="5" id="KW-1185">Reference proteome</keyword>
<dbReference type="Proteomes" id="UP000327044">
    <property type="component" value="Unassembled WGS sequence"/>
</dbReference>
<dbReference type="InterPro" id="IPR011029">
    <property type="entry name" value="DEATH-like_dom_sf"/>
</dbReference>
<evidence type="ECO:0000313" key="4">
    <source>
        <dbReference type="EMBL" id="KAB0801108.1"/>
    </source>
</evidence>
<feature type="domain" description="Death" evidence="2">
    <location>
        <begin position="101"/>
        <end position="186"/>
    </location>
</feature>
<gene>
    <name evidence="4" type="ORF">PPYR_05462</name>
</gene>
<reference evidence="3" key="1">
    <citation type="journal article" date="2016" name="Sci. Rep.">
        <title>Molecular characterization of firefly nuptial gifts: a multi-omics approach sheds light on postcopulatory sexual selection.</title>
        <authorList>
            <person name="Al-Wathiqui N."/>
            <person name="Fallon T.R."/>
            <person name="South A."/>
            <person name="Weng J.K."/>
            <person name="Lewis S.M."/>
        </authorList>
    </citation>
    <scope>NUCLEOTIDE SEQUENCE</scope>
</reference>
<dbReference type="Pfam" id="PF00531">
    <property type="entry name" value="Death"/>
    <property type="match status" value="1"/>
</dbReference>
<dbReference type="FunCoup" id="A0A1Y1LM68">
    <property type="interactions" value="47"/>
</dbReference>
<name>A0A1Y1LM68_PHOPY</name>
<evidence type="ECO:0000256" key="1">
    <source>
        <dbReference type="SAM" id="MobiDB-lite"/>
    </source>
</evidence>
<dbReference type="EMBL" id="VVIM01000003">
    <property type="protein sequence ID" value="KAB0801108.1"/>
    <property type="molecule type" value="Genomic_DNA"/>
</dbReference>
<organism evidence="3">
    <name type="scientific">Photinus pyralis</name>
    <name type="common">Common eastern firefly</name>
    <name type="synonym">Lampyris pyralis</name>
    <dbReference type="NCBI Taxonomy" id="7054"/>
    <lineage>
        <taxon>Eukaryota</taxon>
        <taxon>Metazoa</taxon>
        <taxon>Ecdysozoa</taxon>
        <taxon>Arthropoda</taxon>
        <taxon>Hexapoda</taxon>
        <taxon>Insecta</taxon>
        <taxon>Pterygota</taxon>
        <taxon>Neoptera</taxon>
        <taxon>Endopterygota</taxon>
        <taxon>Coleoptera</taxon>
        <taxon>Polyphaga</taxon>
        <taxon>Elateriformia</taxon>
        <taxon>Elateroidea</taxon>
        <taxon>Lampyridae</taxon>
        <taxon>Lampyrinae</taxon>
        <taxon>Photinus</taxon>
    </lineage>
</organism>
<dbReference type="SUPFAM" id="SSF47986">
    <property type="entry name" value="DEATH domain"/>
    <property type="match status" value="1"/>
</dbReference>
<dbReference type="AlphaFoldDB" id="A0A1Y1LM68"/>
<dbReference type="PROSITE" id="PS50017">
    <property type="entry name" value="DEATH_DOMAIN"/>
    <property type="match status" value="1"/>
</dbReference>
<feature type="region of interest" description="Disordered" evidence="1">
    <location>
        <begin position="1"/>
        <end position="46"/>
    </location>
</feature>
<dbReference type="EMBL" id="GEZM01055581">
    <property type="protein sequence ID" value="JAV73016.1"/>
    <property type="molecule type" value="Transcribed_RNA"/>
</dbReference>
<evidence type="ECO:0000313" key="3">
    <source>
        <dbReference type="EMBL" id="JAV73015.1"/>
    </source>
</evidence>
<dbReference type="GO" id="GO:0007165">
    <property type="term" value="P:signal transduction"/>
    <property type="evidence" value="ECO:0007669"/>
    <property type="project" value="InterPro"/>
</dbReference>
<sequence length="186" mass="21144">MDMIETDATPSAPGSNEKVTHDDPNNEEQTTYRNTSGKKKSKGKPTNLTKNVFYVNNCNGVHFGEKRTVIIETKGDRKTRKKPVGMPESVLKLTQNEEELQTETINLIKSHVGENWRDVFRALNYSDQEIDQQEYLHHLSGIAEIVYQLLLDWKRNKPDEATLGKLVSALWNSGEEDAVQQILSSK</sequence>
<protein>
    <recommendedName>
        <fullName evidence="2">Death domain-containing protein</fullName>
    </recommendedName>
</protein>
<evidence type="ECO:0000313" key="5">
    <source>
        <dbReference type="Proteomes" id="UP000327044"/>
    </source>
</evidence>
<reference evidence="4" key="3">
    <citation type="submission" date="2019-08" db="EMBL/GenBank/DDBJ databases">
        <authorList>
            <consortium name="Photinus pyralis genome working group"/>
            <person name="Fallon T.R."/>
            <person name="Sander Lower S.E."/>
            <person name="Weng J.-K."/>
        </authorList>
    </citation>
    <scope>NUCLEOTIDE SEQUENCE</scope>
    <source>
        <strain evidence="4">1611_PpyrPB1</strain>
        <tissue evidence="4">Whole body</tissue>
    </source>
</reference>